<dbReference type="AlphaFoldDB" id="I0GUM0"/>
<dbReference type="eggNOG" id="ENOG5031FF7">
    <property type="taxonomic scope" value="Bacteria"/>
</dbReference>
<protein>
    <recommendedName>
        <fullName evidence="3">Peptidase C39</fullName>
    </recommendedName>
</protein>
<accession>I0GUM0</accession>
<dbReference type="OrthoDB" id="5416005at2"/>
<dbReference type="EMBL" id="AP012292">
    <property type="protein sequence ID" value="BAL84457.1"/>
    <property type="molecule type" value="Genomic_DNA"/>
</dbReference>
<gene>
    <name evidence="1" type="ordered locus">SELR_27490</name>
</gene>
<evidence type="ECO:0008006" key="3">
    <source>
        <dbReference type="Google" id="ProtNLM"/>
    </source>
</evidence>
<dbReference type="RefSeq" id="WP_014425874.1">
    <property type="nucleotide sequence ID" value="NC_017068.1"/>
</dbReference>
<dbReference type="KEGG" id="sri:SELR_27490"/>
<reference evidence="1 2" key="1">
    <citation type="submission" date="2011-10" db="EMBL/GenBank/DDBJ databases">
        <title>Whole genome sequence of Selenomonas ruminantium subsp. lactilytica TAM6421.</title>
        <authorList>
            <person name="Oguchi A."/>
            <person name="Ankai A."/>
            <person name="Kaneko J."/>
            <person name="Yamada-Narita S."/>
            <person name="Fukui S."/>
            <person name="Takahashi M."/>
            <person name="Onodera T."/>
            <person name="Kojima S."/>
            <person name="Fushimi T."/>
            <person name="Abe N."/>
            <person name="Kamio Y."/>
            <person name="Yamazaki S."/>
            <person name="Fujita N."/>
        </authorList>
    </citation>
    <scope>NUCLEOTIDE SEQUENCE [LARGE SCALE GENOMIC DNA]</scope>
    <source>
        <strain evidence="2">NBRC 103574 / TAM6421</strain>
    </source>
</reference>
<name>I0GUM0_SELRL</name>
<dbReference type="PATRIC" id="fig|927704.6.peg.2837"/>
<dbReference type="HOGENOM" id="CLU_1287458_0_0_9"/>
<evidence type="ECO:0000313" key="2">
    <source>
        <dbReference type="Proteomes" id="UP000007887"/>
    </source>
</evidence>
<proteinExistence type="predicted"/>
<dbReference type="Proteomes" id="UP000007887">
    <property type="component" value="Chromosome"/>
</dbReference>
<organism evidence="1 2">
    <name type="scientific">Selenomonas ruminantium subsp. lactilytica (strain NBRC 103574 / TAM6421)</name>
    <dbReference type="NCBI Taxonomy" id="927704"/>
    <lineage>
        <taxon>Bacteria</taxon>
        <taxon>Bacillati</taxon>
        <taxon>Bacillota</taxon>
        <taxon>Negativicutes</taxon>
        <taxon>Selenomonadales</taxon>
        <taxon>Selenomonadaceae</taxon>
        <taxon>Selenomonas</taxon>
    </lineage>
</organism>
<evidence type="ECO:0000313" key="1">
    <source>
        <dbReference type="EMBL" id="BAL84457.1"/>
    </source>
</evidence>
<sequence length="205" mass="23037">MKNPLHYQISEYDCGPTSLLNGLSYLFQREEIQPEILRNIMLYSLDCYGKGGGAGKSGTSRMAMMFLSRWLSGAGEAGLLPIECRYLSGRSVYMGENSLVVDALCRGGAAVVRLNMDGEHYVLLTQRAGDKIRLFDPYYMTESPFAGIECTLEHPLSYNRIVPFDCFNREDAGPYALGPLDEREAVLLFDTRTKLTPEKTIEYFI</sequence>